<dbReference type="SUPFAM" id="SSF55729">
    <property type="entry name" value="Acyl-CoA N-acyltransferases (Nat)"/>
    <property type="match status" value="1"/>
</dbReference>
<dbReference type="PANTHER" id="PTHR43792">
    <property type="entry name" value="GNAT FAMILY, PUTATIVE (AFU_ORTHOLOGUE AFUA_3G00765)-RELATED-RELATED"/>
    <property type="match status" value="1"/>
</dbReference>
<name>A0ABX8QY69_9ACTN</name>
<keyword evidence="1" id="KW-0808">Transferase</keyword>
<accession>A0ABX8QY69</accession>
<dbReference type="InterPro" id="IPR000182">
    <property type="entry name" value="GNAT_dom"/>
</dbReference>
<dbReference type="PANTHER" id="PTHR43792:SF8">
    <property type="entry name" value="[RIBOSOMAL PROTEIN US5]-ALANINE N-ACETYLTRANSFERASE"/>
    <property type="match status" value="1"/>
</dbReference>
<proteinExistence type="inferred from homology"/>
<feature type="domain" description="N-acetyltransferase" evidence="4">
    <location>
        <begin position="63"/>
        <end position="220"/>
    </location>
</feature>
<organism evidence="5 6">
    <name type="scientific">Actinomadura graeca</name>
    <dbReference type="NCBI Taxonomy" id="2750812"/>
    <lineage>
        <taxon>Bacteria</taxon>
        <taxon>Bacillati</taxon>
        <taxon>Actinomycetota</taxon>
        <taxon>Actinomycetes</taxon>
        <taxon>Streptosporangiales</taxon>
        <taxon>Thermomonosporaceae</taxon>
        <taxon>Actinomadura</taxon>
    </lineage>
</organism>
<dbReference type="EMBL" id="CP059572">
    <property type="protein sequence ID" value="QXJ23119.1"/>
    <property type="molecule type" value="Genomic_DNA"/>
</dbReference>
<evidence type="ECO:0000256" key="1">
    <source>
        <dbReference type="ARBA" id="ARBA00022679"/>
    </source>
</evidence>
<evidence type="ECO:0000256" key="3">
    <source>
        <dbReference type="ARBA" id="ARBA00038502"/>
    </source>
</evidence>
<evidence type="ECO:0000313" key="5">
    <source>
        <dbReference type="EMBL" id="QXJ23119.1"/>
    </source>
</evidence>
<keyword evidence="6" id="KW-1185">Reference proteome</keyword>
<dbReference type="Proteomes" id="UP001049518">
    <property type="component" value="Chromosome"/>
</dbReference>
<evidence type="ECO:0000313" key="6">
    <source>
        <dbReference type="Proteomes" id="UP001049518"/>
    </source>
</evidence>
<evidence type="ECO:0000256" key="2">
    <source>
        <dbReference type="ARBA" id="ARBA00023315"/>
    </source>
</evidence>
<dbReference type="InterPro" id="IPR016181">
    <property type="entry name" value="Acyl_CoA_acyltransferase"/>
</dbReference>
<comment type="similarity">
    <text evidence="3">Belongs to the acetyltransferase family. RimJ subfamily.</text>
</comment>
<keyword evidence="2" id="KW-0012">Acyltransferase</keyword>
<dbReference type="Gene3D" id="3.40.630.30">
    <property type="match status" value="1"/>
</dbReference>
<gene>
    <name evidence="5" type="ORF">AGRA3207_004237</name>
</gene>
<dbReference type="InterPro" id="IPR051531">
    <property type="entry name" value="N-acetyltransferase"/>
</dbReference>
<evidence type="ECO:0000259" key="4">
    <source>
        <dbReference type="PROSITE" id="PS51186"/>
    </source>
</evidence>
<sequence>MEVLLCGTPARRSCSWVASGHPGLPSGQCGRKQHLGRSNTRGCTFVTVRRETKAPYLRQGNRVALRRVTATDQGEFIAGVKASRALHRPWIVVPGTPGEFRTYLTRFDQTVADGFVLCLRQSGEMVGFVNLNEIVRHPYHRGVIGYGAFASTAGLGYMTEGVGLLLDYAFGELRLHRVEADIQPGNIASLNLVKRLNFRNEGYSPDFICIDGTWMDHERWAITSGTTQFPRP</sequence>
<dbReference type="PROSITE" id="PS51186">
    <property type="entry name" value="GNAT"/>
    <property type="match status" value="1"/>
</dbReference>
<protein>
    <submittedName>
        <fullName evidence="5">GNAT family N-acetyltransferase</fullName>
    </submittedName>
</protein>
<reference evidence="5" key="1">
    <citation type="submission" date="2020-07" db="EMBL/GenBank/DDBJ databases">
        <authorList>
            <person name="Tarantini F.S."/>
            <person name="Hong K.W."/>
            <person name="Chan K.G."/>
        </authorList>
    </citation>
    <scope>NUCLEOTIDE SEQUENCE</scope>
    <source>
        <strain evidence="5">32-07</strain>
    </source>
</reference>
<dbReference type="Pfam" id="PF13302">
    <property type="entry name" value="Acetyltransf_3"/>
    <property type="match status" value="1"/>
</dbReference>